<evidence type="ECO:0000256" key="1">
    <source>
        <dbReference type="SAM" id="MobiDB-lite"/>
    </source>
</evidence>
<feature type="compositionally biased region" description="Basic and acidic residues" evidence="1">
    <location>
        <begin position="430"/>
        <end position="439"/>
    </location>
</feature>
<feature type="compositionally biased region" description="Basic residues" evidence="1">
    <location>
        <begin position="363"/>
        <end position="373"/>
    </location>
</feature>
<reference evidence="2" key="1">
    <citation type="submission" date="2023-06" db="EMBL/GenBank/DDBJ databases">
        <title>Genome-scale phylogeny and comparative genomics of the fungal order Sordariales.</title>
        <authorList>
            <consortium name="Lawrence Berkeley National Laboratory"/>
            <person name="Hensen N."/>
            <person name="Bonometti L."/>
            <person name="Westerberg I."/>
            <person name="Brannstrom I.O."/>
            <person name="Guillou S."/>
            <person name="Cros-Aarteil S."/>
            <person name="Calhoun S."/>
            <person name="Haridas S."/>
            <person name="Kuo A."/>
            <person name="Mondo S."/>
            <person name="Pangilinan J."/>
            <person name="Riley R."/>
            <person name="Labutti K."/>
            <person name="Andreopoulos B."/>
            <person name="Lipzen A."/>
            <person name="Chen C."/>
            <person name="Yanf M."/>
            <person name="Daum C."/>
            <person name="Ng V."/>
            <person name="Clum A."/>
            <person name="Steindorff A."/>
            <person name="Ohm R."/>
            <person name="Martin F."/>
            <person name="Silar P."/>
            <person name="Natvig D."/>
            <person name="Lalanne C."/>
            <person name="Gautier V."/>
            <person name="Ament-Velasquez S.L."/>
            <person name="Kruys A."/>
            <person name="Hutchinson M.I."/>
            <person name="Powell A.J."/>
            <person name="Barry K."/>
            <person name="Miller A.N."/>
            <person name="Grigoriev I.V."/>
            <person name="Debuchy R."/>
            <person name="Gladieux P."/>
            <person name="Thoren M.H."/>
            <person name="Johannesson H."/>
        </authorList>
    </citation>
    <scope>NUCLEOTIDE SEQUENCE</scope>
    <source>
        <strain evidence="2">CBS 540.89</strain>
    </source>
</reference>
<feature type="compositionally biased region" description="Polar residues" evidence="1">
    <location>
        <begin position="190"/>
        <end position="202"/>
    </location>
</feature>
<feature type="compositionally biased region" description="Low complexity" evidence="1">
    <location>
        <begin position="87"/>
        <end position="99"/>
    </location>
</feature>
<feature type="compositionally biased region" description="Polar residues" evidence="1">
    <location>
        <begin position="109"/>
        <end position="129"/>
    </location>
</feature>
<feature type="compositionally biased region" description="Low complexity" evidence="1">
    <location>
        <begin position="236"/>
        <end position="246"/>
    </location>
</feature>
<comment type="caution">
    <text evidence="2">The sequence shown here is derived from an EMBL/GenBank/DDBJ whole genome shotgun (WGS) entry which is preliminary data.</text>
</comment>
<dbReference type="AlphaFoldDB" id="A0AA40EFK6"/>
<feature type="compositionally biased region" description="Low complexity" evidence="1">
    <location>
        <begin position="494"/>
        <end position="515"/>
    </location>
</feature>
<feature type="region of interest" description="Disordered" evidence="1">
    <location>
        <begin position="1"/>
        <end position="246"/>
    </location>
</feature>
<feature type="compositionally biased region" description="Basic and acidic residues" evidence="1">
    <location>
        <begin position="575"/>
        <end position="594"/>
    </location>
</feature>
<organism evidence="2 3">
    <name type="scientific">Apiosordaria backusii</name>
    <dbReference type="NCBI Taxonomy" id="314023"/>
    <lineage>
        <taxon>Eukaryota</taxon>
        <taxon>Fungi</taxon>
        <taxon>Dikarya</taxon>
        <taxon>Ascomycota</taxon>
        <taxon>Pezizomycotina</taxon>
        <taxon>Sordariomycetes</taxon>
        <taxon>Sordariomycetidae</taxon>
        <taxon>Sordariales</taxon>
        <taxon>Lasiosphaeriaceae</taxon>
        <taxon>Apiosordaria</taxon>
    </lineage>
</organism>
<feature type="compositionally biased region" description="Basic residues" evidence="1">
    <location>
        <begin position="171"/>
        <end position="183"/>
    </location>
</feature>
<evidence type="ECO:0000313" key="3">
    <source>
        <dbReference type="Proteomes" id="UP001172159"/>
    </source>
</evidence>
<accession>A0AA40EFK6</accession>
<gene>
    <name evidence="2" type="ORF">B0T21DRAFT_410116</name>
</gene>
<feature type="compositionally biased region" description="Basic and acidic residues" evidence="1">
    <location>
        <begin position="388"/>
        <end position="410"/>
    </location>
</feature>
<proteinExistence type="predicted"/>
<sequence>MSIYNTPHVPRPVGSENAGASLIDTSSPAQGSSQEQEATLTTSHDPEPPQPPPLPSSSSEEAPDQSVTAKSRRRSFPFSFAPLLFQTNTTSSTSLAPSTAEGKPIPLGDTTTGGHHTSALQKLNSTYPSISDPRHRSAKSTDAQSTTYSQPVIVRTYSGHSPSQPGSSQSRYRRQPSHSRGVSRRVPLSASASQPTIGSSNLDIGVGSHSEISLDESNDQDLTTPHRIPQSRHKMPSSFSSKPRSSSFPIPLPWSWTRAPSPQQEEVKLPPLEAFSFKSFIKDATSPESSSGGVSGNDISADLDRIAEICARSRYSLSNQYEVHVAPHGSGSSFVSLTASGQRRGGRNGPTLQSDEENAGAGNRRRANARRKSVAYGTLETIMSSSRSSEEGGDGARTKGAGEVREEVRGRVGRRKAGSGSASGSGKTTESSHDGDDKKLARKKSASFANAIMDSSSGNHGGGGSSREEGLLSEIALPRVSGSHLGVRTGHSVQRQQQQQQQQQPASAPSQQQRRQYVEELPHEGQQNFYTHNNQNPRTSSGGSLFGSWMPWQTPPPPPPPHPSSSTPHARRNPRNAEGRLRELLRATSSEARR</sequence>
<dbReference type="EMBL" id="JAUKTV010000004">
    <property type="protein sequence ID" value="KAK0739789.1"/>
    <property type="molecule type" value="Genomic_DNA"/>
</dbReference>
<feature type="region of interest" description="Disordered" evidence="1">
    <location>
        <begin position="326"/>
        <end position="594"/>
    </location>
</feature>
<feature type="compositionally biased region" description="Polar residues" evidence="1">
    <location>
        <begin position="330"/>
        <end position="341"/>
    </location>
</feature>
<dbReference type="Proteomes" id="UP001172159">
    <property type="component" value="Unassembled WGS sequence"/>
</dbReference>
<feature type="compositionally biased region" description="Polar residues" evidence="1">
    <location>
        <begin position="525"/>
        <end position="543"/>
    </location>
</feature>
<feature type="compositionally biased region" description="Pro residues" evidence="1">
    <location>
        <begin position="553"/>
        <end position="563"/>
    </location>
</feature>
<feature type="compositionally biased region" description="Polar residues" evidence="1">
    <location>
        <begin position="140"/>
        <end position="150"/>
    </location>
</feature>
<keyword evidence="3" id="KW-1185">Reference proteome</keyword>
<feature type="compositionally biased region" description="Polar residues" evidence="1">
    <location>
        <begin position="23"/>
        <end position="43"/>
    </location>
</feature>
<evidence type="ECO:0000313" key="2">
    <source>
        <dbReference type="EMBL" id="KAK0739789.1"/>
    </source>
</evidence>
<protein>
    <submittedName>
        <fullName evidence="2">Uncharacterized protein</fullName>
    </submittedName>
</protein>
<feature type="compositionally biased region" description="Low complexity" evidence="1">
    <location>
        <begin position="157"/>
        <end position="170"/>
    </location>
</feature>
<feature type="compositionally biased region" description="Low complexity" evidence="1">
    <location>
        <begin position="418"/>
        <end position="427"/>
    </location>
</feature>
<name>A0AA40EFK6_9PEZI</name>